<feature type="domain" description="CRAL-TRIO" evidence="5">
    <location>
        <begin position="102"/>
        <end position="266"/>
    </location>
</feature>
<dbReference type="CDD" id="cd00170">
    <property type="entry name" value="SEC14"/>
    <property type="match status" value="1"/>
</dbReference>
<accession>A0A8T0EQY3</accession>
<dbReference type="Gene3D" id="3.40.525.10">
    <property type="entry name" value="CRAL-TRIO lipid binding domain"/>
    <property type="match status" value="1"/>
</dbReference>
<evidence type="ECO:0000256" key="3">
    <source>
        <dbReference type="ARBA" id="ARBA00022723"/>
    </source>
</evidence>
<sequence length="452" mass="52324">MGSETLKTQDKELLPFEIGYMPEFVLKKAEEELNETAESKIKGIQELRSLLRKNSETKEVLLHDDVLVAYLRRSKYRVNGAHQQIQNFIRLRKKKDNLANGIPDAFLDLPSSKFLALLPMRCQDGCLLAFIRWGKWDPMELPMEGLQQMITMALNVVLHDPVTQINGVKVIHDFQGISFKHVRYLTPHNIHLLYHGAMNCFPLRCKAVHSVHDSALIRIGWSIMMALLTQKMRSRIFFHSSGEELLNFFPRSVLPTQFGGSIRDEDLPDWARRVNKQQERSVISQIAQYCKKIMEEAGDVDDGYVPDLPVEDFTPEELEIPEVKYEYLDHPADVQLHAWGDTIEEAFEQIAVSMFAYMTEIDKVDILMSQDIEAEGHDMLSLLFHFLDEFLYVFSAEPYFIARKVKILSFDRQNFKIKARGYGEIFDLDKHPQGNGILKPQNLIQKMQVHKK</sequence>
<dbReference type="Pfam" id="PF01951">
    <property type="entry name" value="Archease"/>
    <property type="match status" value="1"/>
</dbReference>
<protein>
    <submittedName>
        <fullName evidence="6">Protein archease-like like protein</fullName>
    </submittedName>
</protein>
<reference evidence="6" key="2">
    <citation type="submission" date="2020-06" db="EMBL/GenBank/DDBJ databases">
        <authorList>
            <person name="Sheffer M."/>
        </authorList>
    </citation>
    <scope>NUCLEOTIDE SEQUENCE</scope>
</reference>
<proteinExistence type="inferred from homology"/>
<name>A0A8T0EQY3_ARGBR</name>
<dbReference type="SUPFAM" id="SSF69819">
    <property type="entry name" value="MTH1598-like"/>
    <property type="match status" value="1"/>
</dbReference>
<keyword evidence="4" id="KW-0106">Calcium</keyword>
<evidence type="ECO:0000256" key="1">
    <source>
        <dbReference type="ARBA" id="ARBA00007963"/>
    </source>
</evidence>
<dbReference type="GO" id="GO:0072669">
    <property type="term" value="C:tRNA-splicing ligase complex"/>
    <property type="evidence" value="ECO:0007669"/>
    <property type="project" value="TreeGrafter"/>
</dbReference>
<dbReference type="Gene3D" id="3.55.10.10">
    <property type="entry name" value="Archease domain"/>
    <property type="match status" value="1"/>
</dbReference>
<reference evidence="6" key="1">
    <citation type="journal article" date="2020" name="bioRxiv">
        <title>Chromosome-level reference genome of the European wasp spider Argiope bruennichi: a resource for studies on range expansion and evolutionary adaptation.</title>
        <authorList>
            <person name="Sheffer M.M."/>
            <person name="Hoppe A."/>
            <person name="Krehenwinkel H."/>
            <person name="Uhl G."/>
            <person name="Kuss A.W."/>
            <person name="Jensen L."/>
            <person name="Jensen C."/>
            <person name="Gillespie R.G."/>
            <person name="Hoff K.J."/>
            <person name="Prost S."/>
        </authorList>
    </citation>
    <scope>NUCLEOTIDE SEQUENCE</scope>
</reference>
<dbReference type="GO" id="GO:0006388">
    <property type="term" value="P:tRNA splicing, via endonucleolytic cleavage and ligation"/>
    <property type="evidence" value="ECO:0007669"/>
    <property type="project" value="TreeGrafter"/>
</dbReference>
<dbReference type="PANTHER" id="PTHR12682:SF11">
    <property type="entry name" value="PROTEIN ARCHEASE"/>
    <property type="match status" value="1"/>
</dbReference>
<evidence type="ECO:0000313" key="7">
    <source>
        <dbReference type="Proteomes" id="UP000807504"/>
    </source>
</evidence>
<keyword evidence="2" id="KW-0819">tRNA processing</keyword>
<comment type="caution">
    <text evidence="6">The sequence shown here is derived from an EMBL/GenBank/DDBJ whole genome shotgun (WGS) entry which is preliminary data.</text>
</comment>
<dbReference type="AlphaFoldDB" id="A0A8T0EQY3"/>
<dbReference type="GO" id="GO:0046872">
    <property type="term" value="F:metal ion binding"/>
    <property type="evidence" value="ECO:0007669"/>
    <property type="project" value="UniProtKB-KW"/>
</dbReference>
<dbReference type="SUPFAM" id="SSF46938">
    <property type="entry name" value="CRAL/TRIO N-terminal domain"/>
    <property type="match status" value="1"/>
</dbReference>
<gene>
    <name evidence="6" type="ORF">HNY73_015054</name>
</gene>
<comment type="similarity">
    <text evidence="1">Belongs to the archease family.</text>
</comment>
<dbReference type="EMBL" id="JABXBU010002072">
    <property type="protein sequence ID" value="KAF8778323.1"/>
    <property type="molecule type" value="Genomic_DNA"/>
</dbReference>
<dbReference type="InterPro" id="IPR002804">
    <property type="entry name" value="Archease"/>
</dbReference>
<dbReference type="InterPro" id="IPR036820">
    <property type="entry name" value="Archease_dom_sf"/>
</dbReference>
<dbReference type="SUPFAM" id="SSF52087">
    <property type="entry name" value="CRAL/TRIO domain"/>
    <property type="match status" value="1"/>
</dbReference>
<evidence type="ECO:0000256" key="2">
    <source>
        <dbReference type="ARBA" id="ARBA00022694"/>
    </source>
</evidence>
<dbReference type="Proteomes" id="UP000807504">
    <property type="component" value="Unassembled WGS sequence"/>
</dbReference>
<dbReference type="Gene3D" id="1.20.5.1200">
    <property type="entry name" value="Alpha-tocopherol transfer"/>
    <property type="match status" value="1"/>
</dbReference>
<dbReference type="Gene3D" id="1.10.8.20">
    <property type="entry name" value="N-terminal domain of phosphatidylinositol transfer protein sec14p"/>
    <property type="match status" value="1"/>
</dbReference>
<organism evidence="6 7">
    <name type="scientific">Argiope bruennichi</name>
    <name type="common">Wasp spider</name>
    <name type="synonym">Aranea bruennichi</name>
    <dbReference type="NCBI Taxonomy" id="94029"/>
    <lineage>
        <taxon>Eukaryota</taxon>
        <taxon>Metazoa</taxon>
        <taxon>Ecdysozoa</taxon>
        <taxon>Arthropoda</taxon>
        <taxon>Chelicerata</taxon>
        <taxon>Arachnida</taxon>
        <taxon>Araneae</taxon>
        <taxon>Araneomorphae</taxon>
        <taxon>Entelegynae</taxon>
        <taxon>Araneoidea</taxon>
        <taxon>Araneidae</taxon>
        <taxon>Argiope</taxon>
    </lineage>
</organism>
<evidence type="ECO:0000259" key="5">
    <source>
        <dbReference type="PROSITE" id="PS50191"/>
    </source>
</evidence>
<evidence type="ECO:0000313" key="6">
    <source>
        <dbReference type="EMBL" id="KAF8778323.1"/>
    </source>
</evidence>
<dbReference type="PANTHER" id="PTHR12682">
    <property type="entry name" value="ARCHEASE"/>
    <property type="match status" value="1"/>
</dbReference>
<dbReference type="PROSITE" id="PS50191">
    <property type="entry name" value="CRAL_TRIO"/>
    <property type="match status" value="1"/>
</dbReference>
<dbReference type="InterPro" id="IPR036865">
    <property type="entry name" value="CRAL-TRIO_dom_sf"/>
</dbReference>
<dbReference type="InterPro" id="IPR023572">
    <property type="entry name" value="Archease_dom"/>
</dbReference>
<dbReference type="PRINTS" id="PR00180">
    <property type="entry name" value="CRETINALDHBP"/>
</dbReference>
<dbReference type="InterPro" id="IPR001251">
    <property type="entry name" value="CRAL-TRIO_dom"/>
</dbReference>
<dbReference type="FunFam" id="3.55.10.10:FF:000001">
    <property type="entry name" value="protein archease isoform X1"/>
    <property type="match status" value="1"/>
</dbReference>
<dbReference type="Pfam" id="PF00650">
    <property type="entry name" value="CRAL_TRIO"/>
    <property type="match status" value="1"/>
</dbReference>
<evidence type="ECO:0000256" key="4">
    <source>
        <dbReference type="ARBA" id="ARBA00022837"/>
    </source>
</evidence>
<dbReference type="SMART" id="SM00516">
    <property type="entry name" value="SEC14"/>
    <property type="match status" value="1"/>
</dbReference>
<keyword evidence="3" id="KW-0479">Metal-binding</keyword>
<dbReference type="InterPro" id="IPR036273">
    <property type="entry name" value="CRAL/TRIO_N_dom_sf"/>
</dbReference>
<keyword evidence="7" id="KW-1185">Reference proteome</keyword>